<evidence type="ECO:0000256" key="9">
    <source>
        <dbReference type="ARBA" id="ARBA00022755"/>
    </source>
</evidence>
<dbReference type="UniPathway" id="UPA00074">
    <property type="reaction ID" value="UER00129"/>
</dbReference>
<evidence type="ECO:0000256" key="2">
    <source>
        <dbReference type="ARBA" id="ARBA00004686"/>
    </source>
</evidence>
<evidence type="ECO:0000256" key="15">
    <source>
        <dbReference type="HAMAP-Rule" id="MF_00741"/>
    </source>
</evidence>
<dbReference type="GO" id="GO:0006189">
    <property type="term" value="P:'de novo' IMP biosynthetic process"/>
    <property type="evidence" value="ECO:0007669"/>
    <property type="project" value="UniProtKB-UniRule"/>
</dbReference>
<evidence type="ECO:0000256" key="4">
    <source>
        <dbReference type="ARBA" id="ARBA00013047"/>
    </source>
</evidence>
<dbReference type="FunFam" id="3.30.1330.10:FF:000001">
    <property type="entry name" value="Phosphoribosylformylglycinamidine cyclo-ligase"/>
    <property type="match status" value="1"/>
</dbReference>
<dbReference type="NCBIfam" id="TIGR00878">
    <property type="entry name" value="purM"/>
    <property type="match status" value="1"/>
</dbReference>
<keyword evidence="19" id="KW-1185">Reference proteome</keyword>
<dbReference type="CDD" id="cd02196">
    <property type="entry name" value="PurM"/>
    <property type="match status" value="1"/>
</dbReference>
<evidence type="ECO:0000313" key="18">
    <source>
        <dbReference type="EMBL" id="EFU73999.1"/>
    </source>
</evidence>
<protein>
    <recommendedName>
        <fullName evidence="5 15">Phosphoribosylformylglycinamidine cyclo-ligase</fullName>
        <ecNumber evidence="4 15">6.3.3.1</ecNumber>
    </recommendedName>
    <alternativeName>
        <fullName evidence="12 15">AIR synthase</fullName>
    </alternativeName>
    <alternativeName>
        <fullName evidence="13 15">AIRS</fullName>
    </alternativeName>
    <alternativeName>
        <fullName evidence="11 15">Phosphoribosyl-aminoimidazole synthetase</fullName>
    </alternativeName>
</protein>
<evidence type="ECO:0000256" key="12">
    <source>
        <dbReference type="ARBA" id="ARBA00032931"/>
    </source>
</evidence>
<evidence type="ECO:0000256" key="5">
    <source>
        <dbReference type="ARBA" id="ARBA00020367"/>
    </source>
</evidence>
<evidence type="ECO:0000313" key="19">
    <source>
        <dbReference type="Proteomes" id="UP000010296"/>
    </source>
</evidence>
<dbReference type="EMBL" id="AEPV01000041">
    <property type="protein sequence ID" value="EFU73999.1"/>
    <property type="molecule type" value="Genomic_DNA"/>
</dbReference>
<evidence type="ECO:0000259" key="17">
    <source>
        <dbReference type="Pfam" id="PF02769"/>
    </source>
</evidence>
<evidence type="ECO:0000259" key="16">
    <source>
        <dbReference type="Pfam" id="PF00586"/>
    </source>
</evidence>
<evidence type="ECO:0000256" key="11">
    <source>
        <dbReference type="ARBA" id="ARBA00031908"/>
    </source>
</evidence>
<dbReference type="InterPro" id="IPR036676">
    <property type="entry name" value="PurM-like_C_sf"/>
</dbReference>
<proteinExistence type="inferred from homology"/>
<evidence type="ECO:0000256" key="3">
    <source>
        <dbReference type="ARBA" id="ARBA00010280"/>
    </source>
</evidence>
<dbReference type="EC" id="6.3.3.1" evidence="4 15"/>
<evidence type="ECO:0000256" key="6">
    <source>
        <dbReference type="ARBA" id="ARBA00022490"/>
    </source>
</evidence>
<keyword evidence="9 15" id="KW-0658">Purine biosynthesis</keyword>
<comment type="catalytic activity">
    <reaction evidence="14 15">
        <text>2-formamido-N(1)-(5-O-phospho-beta-D-ribosyl)acetamidine + ATP = 5-amino-1-(5-phospho-beta-D-ribosyl)imidazole + ADP + phosphate + H(+)</text>
        <dbReference type="Rhea" id="RHEA:23032"/>
        <dbReference type="ChEBI" id="CHEBI:15378"/>
        <dbReference type="ChEBI" id="CHEBI:30616"/>
        <dbReference type="ChEBI" id="CHEBI:43474"/>
        <dbReference type="ChEBI" id="CHEBI:137981"/>
        <dbReference type="ChEBI" id="CHEBI:147287"/>
        <dbReference type="ChEBI" id="CHEBI:456216"/>
        <dbReference type="EC" id="6.3.3.1"/>
    </reaction>
</comment>
<keyword evidence="6 15" id="KW-0963">Cytoplasm</keyword>
<dbReference type="SUPFAM" id="SSF56042">
    <property type="entry name" value="PurM C-terminal domain-like"/>
    <property type="match status" value="1"/>
</dbReference>
<dbReference type="HAMAP" id="MF_00741">
    <property type="entry name" value="AIRS"/>
    <property type="match status" value="1"/>
</dbReference>
<dbReference type="Pfam" id="PF02769">
    <property type="entry name" value="AIRS_C"/>
    <property type="match status" value="1"/>
</dbReference>
<dbReference type="GO" id="GO:0004641">
    <property type="term" value="F:phosphoribosylformylglycinamidine cyclo-ligase activity"/>
    <property type="evidence" value="ECO:0007669"/>
    <property type="project" value="UniProtKB-UniRule"/>
</dbReference>
<feature type="domain" description="PurM-like C-terminal" evidence="17">
    <location>
        <begin position="173"/>
        <end position="343"/>
    </location>
</feature>
<dbReference type="GeneID" id="302705789"/>
<dbReference type="GO" id="GO:0005829">
    <property type="term" value="C:cytosol"/>
    <property type="evidence" value="ECO:0007669"/>
    <property type="project" value="TreeGrafter"/>
</dbReference>
<dbReference type="GO" id="GO:0004637">
    <property type="term" value="F:phosphoribosylamine-glycine ligase activity"/>
    <property type="evidence" value="ECO:0007669"/>
    <property type="project" value="TreeGrafter"/>
</dbReference>
<dbReference type="Pfam" id="PF00586">
    <property type="entry name" value="AIRS"/>
    <property type="match status" value="1"/>
</dbReference>
<dbReference type="OrthoDB" id="9802507at2"/>
<dbReference type="InterPro" id="IPR036921">
    <property type="entry name" value="PurM-like_N_sf"/>
</dbReference>
<dbReference type="STRING" id="888064.HMPREF9088_1177"/>
<dbReference type="Gene3D" id="3.90.650.10">
    <property type="entry name" value="PurM-like C-terminal domain"/>
    <property type="match status" value="1"/>
</dbReference>
<feature type="domain" description="PurM-like N-terminal" evidence="16">
    <location>
        <begin position="49"/>
        <end position="161"/>
    </location>
</feature>
<keyword evidence="10 15" id="KW-0067">ATP-binding</keyword>
<dbReference type="InterPro" id="IPR010918">
    <property type="entry name" value="PurM-like_C_dom"/>
</dbReference>
<reference evidence="18 19" key="1">
    <citation type="submission" date="2010-12" db="EMBL/GenBank/DDBJ databases">
        <authorList>
            <person name="Muzny D."/>
            <person name="Qin X."/>
            <person name="Deng J."/>
            <person name="Jiang H."/>
            <person name="Liu Y."/>
            <person name="Qu J."/>
            <person name="Song X.-Z."/>
            <person name="Zhang L."/>
            <person name="Thornton R."/>
            <person name="Coyle M."/>
            <person name="Francisco L."/>
            <person name="Jackson L."/>
            <person name="Javaid M."/>
            <person name="Korchina V."/>
            <person name="Kovar C."/>
            <person name="Mata R."/>
            <person name="Mathew T."/>
            <person name="Ngo R."/>
            <person name="Nguyen L."/>
            <person name="Nguyen N."/>
            <person name="Okwuonu G."/>
            <person name="Ongeri F."/>
            <person name="Pham C."/>
            <person name="Simmons D."/>
            <person name="Wilczek-Boney K."/>
            <person name="Hale W."/>
            <person name="Jakkamsetti A."/>
            <person name="Pham P."/>
            <person name="Ruth R."/>
            <person name="San Lucas F."/>
            <person name="Warren J."/>
            <person name="Zhang J."/>
            <person name="Zhao Z."/>
            <person name="Zhou C."/>
            <person name="Zhu D."/>
            <person name="Lee S."/>
            <person name="Bess C."/>
            <person name="Blankenburg K."/>
            <person name="Forbes L."/>
            <person name="Fu Q."/>
            <person name="Gubbala S."/>
            <person name="Hirani K."/>
            <person name="Jayaseelan J.C."/>
            <person name="Lara F."/>
            <person name="Munidasa M."/>
            <person name="Palculict T."/>
            <person name="Patil S."/>
            <person name="Pu L.-L."/>
            <person name="Saada N."/>
            <person name="Tang L."/>
            <person name="Weissenberger G."/>
            <person name="Zhu Y."/>
            <person name="Hemphill L."/>
            <person name="Shang Y."/>
            <person name="Youmans B."/>
            <person name="Ayvaz T."/>
            <person name="Ross M."/>
            <person name="Santibanez J."/>
            <person name="Aqrawi P."/>
            <person name="Gross S."/>
            <person name="Joshi V."/>
            <person name="Fowler G."/>
            <person name="Nazareth L."/>
            <person name="Reid J."/>
            <person name="Worley K."/>
            <person name="Petrosino J."/>
            <person name="Highlander S."/>
            <person name="Gibbs R."/>
        </authorList>
    </citation>
    <scope>NUCLEOTIDE SEQUENCE [LARGE SCALE GENOMIC DNA]</scope>
    <source>
        <strain evidence="19">DSM 15952 / CCUG 50447 / LMG 22039 / TP 1.5</strain>
    </source>
</reference>
<evidence type="ECO:0000256" key="14">
    <source>
        <dbReference type="ARBA" id="ARBA00049057"/>
    </source>
</evidence>
<name>E6LFN7_ENTI1</name>
<gene>
    <name evidence="15 18" type="primary">purM</name>
    <name evidence="18" type="ORF">HMPREF9088_1177</name>
</gene>
<organism evidence="18 19">
    <name type="scientific">Enterococcus italicus (strain DSM 15952 / CCUG 50447 / LMG 22039 / TP 1.5)</name>
    <dbReference type="NCBI Taxonomy" id="888064"/>
    <lineage>
        <taxon>Bacteria</taxon>
        <taxon>Bacillati</taxon>
        <taxon>Bacillota</taxon>
        <taxon>Bacilli</taxon>
        <taxon>Lactobacillales</taxon>
        <taxon>Enterococcaceae</taxon>
        <taxon>Enterococcus</taxon>
    </lineage>
</organism>
<dbReference type="PANTHER" id="PTHR10520">
    <property type="entry name" value="TRIFUNCTIONAL PURINE BIOSYNTHETIC PROTEIN ADENOSINE-3-RELATED"/>
    <property type="match status" value="1"/>
</dbReference>
<keyword evidence="8 15" id="KW-0547">Nucleotide-binding</keyword>
<dbReference type="FunFam" id="3.90.650.10:FF:000011">
    <property type="entry name" value="Phosphoribosylformylglycinamidine cyclo-ligase"/>
    <property type="match status" value="1"/>
</dbReference>
<comment type="pathway">
    <text evidence="2 15">Purine metabolism; IMP biosynthesis via de novo pathway; 5-amino-1-(5-phospho-D-ribosyl)imidazole from N(2)-formyl-N(1)-(5-phospho-D-ribosyl)glycinamide: step 2/2.</text>
</comment>
<dbReference type="InterPro" id="IPR016188">
    <property type="entry name" value="PurM-like_N"/>
</dbReference>
<evidence type="ECO:0000256" key="10">
    <source>
        <dbReference type="ARBA" id="ARBA00022840"/>
    </source>
</evidence>
<evidence type="ECO:0000256" key="13">
    <source>
        <dbReference type="ARBA" id="ARBA00033093"/>
    </source>
</evidence>
<dbReference type="AlphaFoldDB" id="E6LFN7"/>
<dbReference type="HOGENOM" id="CLU_047116_0_0_9"/>
<dbReference type="eggNOG" id="COG0150">
    <property type="taxonomic scope" value="Bacteria"/>
</dbReference>
<dbReference type="GO" id="GO:0005524">
    <property type="term" value="F:ATP binding"/>
    <property type="evidence" value="ECO:0007669"/>
    <property type="project" value="UniProtKB-KW"/>
</dbReference>
<dbReference type="RefSeq" id="WP_007208195.1">
    <property type="nucleotide sequence ID" value="NZ_GL622241.1"/>
</dbReference>
<evidence type="ECO:0000256" key="7">
    <source>
        <dbReference type="ARBA" id="ARBA00022598"/>
    </source>
</evidence>
<dbReference type="Gene3D" id="3.30.1330.10">
    <property type="entry name" value="PurM-like, N-terminal domain"/>
    <property type="match status" value="1"/>
</dbReference>
<accession>E6LFN7</accession>
<dbReference type="GO" id="GO:0046084">
    <property type="term" value="P:adenine biosynthetic process"/>
    <property type="evidence" value="ECO:0007669"/>
    <property type="project" value="TreeGrafter"/>
</dbReference>
<dbReference type="InterPro" id="IPR004733">
    <property type="entry name" value="PurM_cligase"/>
</dbReference>
<keyword evidence="7 15" id="KW-0436">Ligase</keyword>
<sequence>MTNPYQEAGVNIEAGYDAVERMKKHVRKTANRGVMGAIGGFGGMVDLSVYELAEPVLVAGTDGVGTKLLLAQEMNQHETIGIDCVAMCVNDVLAQGAKPILFLDYIATGKLDPIVVEQIVAGVAEGCVQAGAALVGGETAEMPDLYAENEYDLAGFTVGVAEKSQLIQADSIQEGDLLIGLPSTGIHSNGFSLVRSLFFKKYTFSLDASFSDYGIDHLGTTLLTPTKIYVNDVLPLLADHLIQGVAHITGGGFYENIPRMLPEHLQAEIHNGTWPVLPVFSLMQELGGYTSQQMFGIFNMGIGLVLAIRKENLEHVEALFAKANTPFYQIGVVKKRNGDSVVMKEEAE</sequence>
<dbReference type="SUPFAM" id="SSF55326">
    <property type="entry name" value="PurM N-terminal domain-like"/>
    <property type="match status" value="1"/>
</dbReference>
<comment type="subcellular location">
    <subcellularLocation>
        <location evidence="1 15">Cytoplasm</location>
    </subcellularLocation>
</comment>
<dbReference type="PANTHER" id="PTHR10520:SF12">
    <property type="entry name" value="TRIFUNCTIONAL PURINE BIOSYNTHETIC PROTEIN ADENOSINE-3"/>
    <property type="match status" value="1"/>
</dbReference>
<evidence type="ECO:0000256" key="1">
    <source>
        <dbReference type="ARBA" id="ARBA00004496"/>
    </source>
</evidence>
<comment type="caution">
    <text evidence="18">The sequence shown here is derived from an EMBL/GenBank/DDBJ whole genome shotgun (WGS) entry which is preliminary data.</text>
</comment>
<evidence type="ECO:0000256" key="8">
    <source>
        <dbReference type="ARBA" id="ARBA00022741"/>
    </source>
</evidence>
<dbReference type="Proteomes" id="UP000010296">
    <property type="component" value="Unassembled WGS sequence"/>
</dbReference>
<comment type="similarity">
    <text evidence="3 15">Belongs to the AIR synthase family.</text>
</comment>